<dbReference type="EMBL" id="JANHOG010002463">
    <property type="protein sequence ID" value="KAJ3523163.1"/>
    <property type="molecule type" value="Genomic_DNA"/>
</dbReference>
<accession>A0ACC1RQ73</accession>
<evidence type="ECO:0000313" key="2">
    <source>
        <dbReference type="Proteomes" id="UP001148662"/>
    </source>
</evidence>
<protein>
    <submittedName>
        <fullName evidence="1">Uncharacterized protein</fullName>
    </submittedName>
</protein>
<evidence type="ECO:0000313" key="1">
    <source>
        <dbReference type="EMBL" id="KAJ3523163.1"/>
    </source>
</evidence>
<sequence length="379" mass="42552">MGRTRPKTRKLKRVVTENTSEPPQAPSIPALLEKAQTLIAQCNYELAERFVGRILEREPRNAEAKEILGIVQLETGELDSAKQTFESLVPPNPDAPNPPPASAYLYLAQLSDEDPQQALQYYQSAVDLLTGQLKGKERAVDPAGINDDDAELKQNIVRALIAMVEIWMDPEYDLCFDPAVEKNCEDLLNLAQQIDPGNTEALQSLASVRMSQQRPEEAKQILEQAWVKWKDLELDDARLPSIPTRLGLVKLFLELELYEPALLVISGVMASDDQEVEAWYLEGWCFFMMTEQAREHDGTFNDVAWEQLAKDSRDCLDTCQMLHLNQDHPDKPILEHVNELIAKLEALGIHASPEGEDDGDEGGEWEDVEGSDDSDVEMS</sequence>
<gene>
    <name evidence="1" type="ORF">NM688_g8771</name>
</gene>
<proteinExistence type="predicted"/>
<dbReference type="Proteomes" id="UP001148662">
    <property type="component" value="Unassembled WGS sequence"/>
</dbReference>
<reference evidence="1" key="1">
    <citation type="submission" date="2022-07" db="EMBL/GenBank/DDBJ databases">
        <title>Genome Sequence of Phlebia brevispora.</title>
        <authorList>
            <person name="Buettner E."/>
        </authorList>
    </citation>
    <scope>NUCLEOTIDE SEQUENCE</scope>
    <source>
        <strain evidence="1">MPL23</strain>
    </source>
</reference>
<keyword evidence="2" id="KW-1185">Reference proteome</keyword>
<name>A0ACC1RQ73_9APHY</name>
<organism evidence="1 2">
    <name type="scientific">Phlebia brevispora</name>
    <dbReference type="NCBI Taxonomy" id="194682"/>
    <lineage>
        <taxon>Eukaryota</taxon>
        <taxon>Fungi</taxon>
        <taxon>Dikarya</taxon>
        <taxon>Basidiomycota</taxon>
        <taxon>Agaricomycotina</taxon>
        <taxon>Agaricomycetes</taxon>
        <taxon>Polyporales</taxon>
        <taxon>Meruliaceae</taxon>
        <taxon>Phlebia</taxon>
    </lineage>
</organism>
<comment type="caution">
    <text evidence="1">The sequence shown here is derived from an EMBL/GenBank/DDBJ whole genome shotgun (WGS) entry which is preliminary data.</text>
</comment>